<dbReference type="Proteomes" id="UP001147733">
    <property type="component" value="Unassembled WGS sequence"/>
</dbReference>
<feature type="region of interest" description="Disordered" evidence="1">
    <location>
        <begin position="1"/>
        <end position="34"/>
    </location>
</feature>
<proteinExistence type="predicted"/>
<reference evidence="2" key="1">
    <citation type="submission" date="2022-11" db="EMBL/GenBank/DDBJ databases">
        <authorList>
            <person name="Petersen C."/>
        </authorList>
    </citation>
    <scope>NUCLEOTIDE SEQUENCE</scope>
    <source>
        <strain evidence="2">IBT 23319</strain>
    </source>
</reference>
<dbReference type="PANTHER" id="PTHR34365:SF7">
    <property type="entry name" value="GLYCINE-RICH DOMAIN-CONTAINING PROTEIN 1"/>
    <property type="match status" value="1"/>
</dbReference>
<accession>A0A9W9N8D4</accession>
<dbReference type="Pfam" id="PF07173">
    <property type="entry name" value="GRDP-like"/>
    <property type="match status" value="1"/>
</dbReference>
<dbReference type="AlphaFoldDB" id="A0A9W9N8D4"/>
<gene>
    <name evidence="2" type="ORF">N7469_011646</name>
</gene>
<evidence type="ECO:0000256" key="1">
    <source>
        <dbReference type="SAM" id="MobiDB-lite"/>
    </source>
</evidence>
<evidence type="ECO:0000313" key="3">
    <source>
        <dbReference type="Proteomes" id="UP001147733"/>
    </source>
</evidence>
<protein>
    <submittedName>
        <fullName evidence="2">Uncharacterized protein</fullName>
    </submittedName>
</protein>
<dbReference type="PANTHER" id="PTHR34365">
    <property type="entry name" value="ENOLASE (DUF1399)"/>
    <property type="match status" value="1"/>
</dbReference>
<name>A0A9W9N8D4_PENCI</name>
<sequence>MGNPSLEQDSRTSETPQPPPPYSAAHNENGIGDTPASLNHLAQVNSTPSTNNVTVQESMAHLKLISAIASLRDSVMKTDNLFGICDNDARAFSNPRKQAQAAACVKEKRWAVYVARAVERFATWWETTVPSLETTDISSLNTPETNILWSAEMMPPLDIIMVWHSFMLNPRAFLEDCLRHRKMGFWATGLPWNIITQSLHPRTYRYDPGEQARVNFEKMCRRPWDNLSESHMKSLSCLKCNETFAAPWTEGSFGCDPDVAYAHCNGYADKSMRVSCPSCKHSLTHDGLSVQAFRKDVQTLLIDGLPMPGTLLSMNGTPSDDHTTDGVSFPNRLIKEGIRSDILRLTDRTLNEESTIGLIRDYLESCVKDRSLIRRVNGKVLTSRNSSTAERVSLRNMLSRYWDNPSVFSINLIGAVIRQGTFIDKAEKIDWINSPTLEATVGHFIKKYGNFFQIISKNKGHAVVPTLDIDLIWHTHQLSPARYYRFSTSLTEGTFVDHDDKVDELKLNDAFVWTSLQYQKITGGELYSECTCWYCDAVRETHNRGLSRFISPSVSSAKTNATTLHRRKESAGSKDTTEPHLSSHNAVRIQARTDPLAIENQKARLKSALEKSSSRCSRNTTENRDGQVLEGPFMRDSNIHPDIYPCNPVCVSTTLGSAGNCISGTEGIGMDRGACVSSTAEPQSRGRGKSFCAGIAGCGMSI</sequence>
<organism evidence="2 3">
    <name type="scientific">Penicillium citrinum</name>
    <dbReference type="NCBI Taxonomy" id="5077"/>
    <lineage>
        <taxon>Eukaryota</taxon>
        <taxon>Fungi</taxon>
        <taxon>Dikarya</taxon>
        <taxon>Ascomycota</taxon>
        <taxon>Pezizomycotina</taxon>
        <taxon>Eurotiomycetes</taxon>
        <taxon>Eurotiomycetidae</taxon>
        <taxon>Eurotiales</taxon>
        <taxon>Aspergillaceae</taxon>
        <taxon>Penicillium</taxon>
    </lineage>
</organism>
<feature type="compositionally biased region" description="Basic and acidic residues" evidence="1">
    <location>
        <begin position="569"/>
        <end position="578"/>
    </location>
</feature>
<dbReference type="GeneID" id="81389718"/>
<evidence type="ECO:0000313" key="2">
    <source>
        <dbReference type="EMBL" id="KAJ5215155.1"/>
    </source>
</evidence>
<comment type="caution">
    <text evidence="2">The sequence shown here is derived from an EMBL/GenBank/DDBJ whole genome shotgun (WGS) entry which is preliminary data.</text>
</comment>
<feature type="region of interest" description="Disordered" evidence="1">
    <location>
        <begin position="559"/>
        <end position="584"/>
    </location>
</feature>
<dbReference type="EMBL" id="JAPQKT010000012">
    <property type="protein sequence ID" value="KAJ5215155.1"/>
    <property type="molecule type" value="Genomic_DNA"/>
</dbReference>
<dbReference type="InterPro" id="IPR009836">
    <property type="entry name" value="GRDP-like"/>
</dbReference>
<reference evidence="2" key="2">
    <citation type="journal article" date="2023" name="IMA Fungus">
        <title>Comparative genomic study of the Penicillium genus elucidates a diverse pangenome and 15 lateral gene transfer events.</title>
        <authorList>
            <person name="Petersen C."/>
            <person name="Sorensen T."/>
            <person name="Nielsen M.R."/>
            <person name="Sondergaard T.E."/>
            <person name="Sorensen J.L."/>
            <person name="Fitzpatrick D.A."/>
            <person name="Frisvad J.C."/>
            <person name="Nielsen K.L."/>
        </authorList>
    </citation>
    <scope>NUCLEOTIDE SEQUENCE</scope>
    <source>
        <strain evidence="2">IBT 23319</strain>
    </source>
</reference>
<dbReference type="OrthoDB" id="2684236at2759"/>
<keyword evidence="3" id="KW-1185">Reference proteome</keyword>
<dbReference type="RefSeq" id="XP_056494907.1">
    <property type="nucleotide sequence ID" value="XM_056650551.1"/>
</dbReference>
<feature type="region of interest" description="Disordered" evidence="1">
    <location>
        <begin position="609"/>
        <end position="632"/>
    </location>
</feature>